<keyword evidence="2" id="KW-1185">Reference proteome</keyword>
<dbReference type="EMBL" id="CP035758">
    <property type="protein sequence ID" value="QBD80628.1"/>
    <property type="molecule type" value="Genomic_DNA"/>
</dbReference>
<dbReference type="Proteomes" id="UP000290365">
    <property type="component" value="Chromosome"/>
</dbReference>
<accession>A0A4P6JXX1</accession>
<dbReference type="RefSeq" id="WP_129891692.1">
    <property type="nucleotide sequence ID" value="NZ_CP035758.1"/>
</dbReference>
<reference evidence="1 2" key="1">
    <citation type="submission" date="2019-01" db="EMBL/GenBank/DDBJ databases">
        <title>Ktedonosporobacter rubrisoli SCAWS-G2.</title>
        <authorList>
            <person name="Huang Y."/>
            <person name="Yan B."/>
        </authorList>
    </citation>
    <scope>NUCLEOTIDE SEQUENCE [LARGE SCALE GENOMIC DNA]</scope>
    <source>
        <strain evidence="1 2">SCAWS-G2</strain>
    </source>
</reference>
<dbReference type="KEGG" id="kbs:EPA93_33505"/>
<gene>
    <name evidence="1" type="ORF">EPA93_33505</name>
</gene>
<evidence type="ECO:0000313" key="2">
    <source>
        <dbReference type="Proteomes" id="UP000290365"/>
    </source>
</evidence>
<evidence type="ECO:0000313" key="1">
    <source>
        <dbReference type="EMBL" id="QBD80628.1"/>
    </source>
</evidence>
<name>A0A4P6JXX1_KTERU</name>
<organism evidence="1 2">
    <name type="scientific">Ktedonosporobacter rubrisoli</name>
    <dbReference type="NCBI Taxonomy" id="2509675"/>
    <lineage>
        <taxon>Bacteria</taxon>
        <taxon>Bacillati</taxon>
        <taxon>Chloroflexota</taxon>
        <taxon>Ktedonobacteria</taxon>
        <taxon>Ktedonobacterales</taxon>
        <taxon>Ktedonosporobacteraceae</taxon>
        <taxon>Ktedonosporobacter</taxon>
    </lineage>
</organism>
<proteinExistence type="predicted"/>
<protein>
    <submittedName>
        <fullName evidence="1">Uncharacterized protein</fullName>
    </submittedName>
</protein>
<dbReference type="AlphaFoldDB" id="A0A4P6JXX1"/>
<sequence>MEAQQRLYPRLQQLARIEQEKQRTQRAAQEIAEALQHAEHSRQPLRLPLLSGTAFEGIFTKLNGKYLTMLPPAEVRDEQ</sequence>